<reference evidence="2 3" key="1">
    <citation type="submission" date="2018-05" db="EMBL/GenBank/DDBJ databases">
        <title>Draft genome of Methanospirillum stamsii Pt1.</title>
        <authorList>
            <person name="Dueholm M.S."/>
            <person name="Nielsen P.H."/>
            <person name="Bakmann L.F."/>
            <person name="Otzen D.E."/>
        </authorList>
    </citation>
    <scope>NUCLEOTIDE SEQUENCE [LARGE SCALE GENOMIC DNA]</scope>
    <source>
        <strain evidence="2 3">Pt1</strain>
    </source>
</reference>
<dbReference type="PANTHER" id="PTHR42951:SF4">
    <property type="entry name" value="ACYL-COENZYME A THIOESTERASE MBLAC2"/>
    <property type="match status" value="1"/>
</dbReference>
<evidence type="ECO:0000313" key="3">
    <source>
        <dbReference type="Proteomes" id="UP000245934"/>
    </source>
</evidence>
<dbReference type="EMBL" id="QGMZ01000001">
    <property type="protein sequence ID" value="PWR76256.1"/>
    <property type="molecule type" value="Genomic_DNA"/>
</dbReference>
<dbReference type="InterPro" id="IPR036866">
    <property type="entry name" value="RibonucZ/Hydroxyglut_hydro"/>
</dbReference>
<dbReference type="Proteomes" id="UP000245934">
    <property type="component" value="Unassembled WGS sequence"/>
</dbReference>
<accession>A0A2V2NFB7</accession>
<dbReference type="InterPro" id="IPR050855">
    <property type="entry name" value="NDM-1-like"/>
</dbReference>
<protein>
    <submittedName>
        <fullName evidence="2">MBL fold hydrolase</fullName>
    </submittedName>
</protein>
<sequence>MIINRLSDRVRILTFDDGISLVIFFGPHHTFLCDTHLGPESMKEVIPYLNQDPAFCDLVIFNSHSDWDHIWGNCAFLDSIIIGHVTCRERMQERGAFDLNRQSSLTRGHVTLIPPGLTFKEEICFEDDDIEFIYAPGHTIDSSICYDRKERILYVGDLVEGPIPYLDYDRLDIYLETLEMLLIFPADIMISAHSGIVTKDLIIRNMEYIREVIKGNKIDTRTFGQYEAVHRINLNTLLMLRYEKLAKKMLKNAYDFSSFWSVPSNLDNISLDELEELMKNYLKNPGSKHLGI</sequence>
<feature type="domain" description="Metallo-beta-lactamase" evidence="1">
    <location>
        <begin position="18"/>
        <end position="193"/>
    </location>
</feature>
<keyword evidence="2" id="KW-0378">Hydrolase</keyword>
<proteinExistence type="predicted"/>
<dbReference type="GO" id="GO:0016787">
    <property type="term" value="F:hydrolase activity"/>
    <property type="evidence" value="ECO:0007669"/>
    <property type="project" value="UniProtKB-KW"/>
</dbReference>
<dbReference type="PANTHER" id="PTHR42951">
    <property type="entry name" value="METALLO-BETA-LACTAMASE DOMAIN-CONTAINING"/>
    <property type="match status" value="1"/>
</dbReference>
<evidence type="ECO:0000259" key="1">
    <source>
        <dbReference type="SMART" id="SM00849"/>
    </source>
</evidence>
<dbReference type="SMART" id="SM00849">
    <property type="entry name" value="Lactamase_B"/>
    <property type="match status" value="1"/>
</dbReference>
<keyword evidence="3" id="KW-1185">Reference proteome</keyword>
<name>A0A2V2NFB7_9EURY</name>
<gene>
    <name evidence="2" type="ORF">DLD82_00130</name>
</gene>
<dbReference type="Pfam" id="PF00753">
    <property type="entry name" value="Lactamase_B"/>
    <property type="match status" value="1"/>
</dbReference>
<dbReference type="InterPro" id="IPR001279">
    <property type="entry name" value="Metallo-B-lactamas"/>
</dbReference>
<dbReference type="AlphaFoldDB" id="A0A2V2NFB7"/>
<evidence type="ECO:0000313" key="2">
    <source>
        <dbReference type="EMBL" id="PWR76256.1"/>
    </source>
</evidence>
<dbReference type="SUPFAM" id="SSF56281">
    <property type="entry name" value="Metallo-hydrolase/oxidoreductase"/>
    <property type="match status" value="1"/>
</dbReference>
<dbReference type="Gene3D" id="3.60.15.10">
    <property type="entry name" value="Ribonuclease Z/Hydroxyacylglutathione hydrolase-like"/>
    <property type="match status" value="1"/>
</dbReference>
<organism evidence="2 3">
    <name type="scientific">Methanospirillum stamsii</name>
    <dbReference type="NCBI Taxonomy" id="1277351"/>
    <lineage>
        <taxon>Archaea</taxon>
        <taxon>Methanobacteriati</taxon>
        <taxon>Methanobacteriota</taxon>
        <taxon>Stenosarchaea group</taxon>
        <taxon>Methanomicrobia</taxon>
        <taxon>Methanomicrobiales</taxon>
        <taxon>Methanospirillaceae</taxon>
        <taxon>Methanospirillum</taxon>
    </lineage>
</organism>
<comment type="caution">
    <text evidence="2">The sequence shown here is derived from an EMBL/GenBank/DDBJ whole genome shotgun (WGS) entry which is preliminary data.</text>
</comment>